<comment type="caution">
    <text evidence="1">The sequence shown here is derived from an EMBL/GenBank/DDBJ whole genome shotgun (WGS) entry which is preliminary data.</text>
</comment>
<sequence length="302" mass="34611">MTDKCGCVIKLKWGDGKEIIDHIYKGKNYKGEDIQFFPIILLEPLSGREVATFPISNYYFDRFGYLVTTSMKYGIIPDKRDKDESGEVINNSRKSYFLKVEKNDQNKLDLSIYNKAPENQGVRIFGIEEYEIKNIDLERYANAEEPQIFIKQEAQINNQGRGNTSPVYVACLYDVDDNKIGCLPSYTVEHMTNLTRAPHTYFYGLYGKHDSYSSSGIIDGEIFISKVDGKYQMHAGEGSATHDALVSDLDKIIIDYDEMDKIMDNYNPYSQIENLTQKNNALCNDYNEYRSGLELDPVDCII</sequence>
<keyword evidence="2" id="KW-1185">Reference proteome</keyword>
<accession>A0A8J3HTQ9</accession>
<dbReference type="Proteomes" id="UP000637906">
    <property type="component" value="Unassembled WGS sequence"/>
</dbReference>
<gene>
    <name evidence="1" type="ORF">sL5_00550</name>
</gene>
<evidence type="ECO:0000313" key="2">
    <source>
        <dbReference type="Proteomes" id="UP000637906"/>
    </source>
</evidence>
<name>A0A8J3HTQ9_9RICK</name>
<dbReference type="AlphaFoldDB" id="A0A8J3HTQ9"/>
<evidence type="ECO:0000313" key="1">
    <source>
        <dbReference type="EMBL" id="GHM59062.1"/>
    </source>
</evidence>
<protein>
    <submittedName>
        <fullName evidence="1">Uncharacterized protein</fullName>
    </submittedName>
</protein>
<proteinExistence type="predicted"/>
<reference evidence="1 2" key="1">
    <citation type="journal article" date="2021" name="Microb. Ecol.">
        <title>Candidatus Mesenet longicola: Novel Endosymbionts of Brontispa longissima that Induce Cytoplasmic Incompatibility.</title>
        <authorList>
            <person name="Takano S."/>
            <person name="Gotoh Y."/>
            <person name="Hayashi T."/>
        </authorList>
    </citation>
    <scope>NUCLEOTIDE SEQUENCE [LARGE SCALE GENOMIC DNA]</scope>
    <source>
        <strain evidence="1">L5</strain>
    </source>
</reference>
<organism evidence="1 2">
    <name type="scientific">Candidatus Mesenet longicola</name>
    <dbReference type="NCBI Taxonomy" id="1892558"/>
    <lineage>
        <taxon>Bacteria</taxon>
        <taxon>Pseudomonadati</taxon>
        <taxon>Pseudomonadota</taxon>
        <taxon>Alphaproteobacteria</taxon>
        <taxon>Rickettsiales</taxon>
        <taxon>Anaplasmataceae</taxon>
        <taxon>Candidatus Mesenet</taxon>
    </lineage>
</organism>
<dbReference type="EMBL" id="BNGU01000002">
    <property type="protein sequence ID" value="GHM59062.1"/>
    <property type="molecule type" value="Genomic_DNA"/>
</dbReference>